<evidence type="ECO:0000256" key="9">
    <source>
        <dbReference type="SAM" id="SignalP"/>
    </source>
</evidence>
<evidence type="ECO:0000256" key="3">
    <source>
        <dbReference type="ARBA" id="ARBA00023157"/>
    </source>
</evidence>
<feature type="signal peptide" evidence="9">
    <location>
        <begin position="1"/>
        <end position="21"/>
    </location>
</feature>
<accession>A0AAD4UG27</accession>
<dbReference type="InterPro" id="IPR003599">
    <property type="entry name" value="Ig_sub"/>
</dbReference>
<keyword evidence="4" id="KW-0675">Receptor</keyword>
<dbReference type="PANTHER" id="PTHR23268:SF19">
    <property type="entry name" value="T CELL RECEPTOR BETA VARIABLE 6-2-RELATED"/>
    <property type="match status" value="1"/>
</dbReference>
<dbReference type="PROSITE" id="PS50835">
    <property type="entry name" value="IG_LIKE"/>
    <property type="match status" value="4"/>
</dbReference>
<dbReference type="InterPro" id="IPR013783">
    <property type="entry name" value="Ig-like_fold"/>
</dbReference>
<feature type="compositionally biased region" description="Basic and acidic residues" evidence="8">
    <location>
        <begin position="116"/>
        <end position="127"/>
    </location>
</feature>
<dbReference type="Gene3D" id="2.60.40.10">
    <property type="entry name" value="Immunoglobulins"/>
    <property type="match status" value="4"/>
</dbReference>
<evidence type="ECO:0000256" key="1">
    <source>
        <dbReference type="ARBA" id="ARBA00022729"/>
    </source>
</evidence>
<keyword evidence="2" id="KW-0391">Immunity</keyword>
<evidence type="ECO:0000256" key="5">
    <source>
        <dbReference type="ARBA" id="ARBA00023319"/>
    </source>
</evidence>
<dbReference type="InterPro" id="IPR036179">
    <property type="entry name" value="Ig-like_dom_sf"/>
</dbReference>
<keyword evidence="12" id="KW-1185">Reference proteome</keyword>
<feature type="domain" description="Ig-like" evidence="10">
    <location>
        <begin position="492"/>
        <end position="605"/>
    </location>
</feature>
<evidence type="ECO:0000313" key="12">
    <source>
        <dbReference type="Proteomes" id="UP001214576"/>
    </source>
</evidence>
<dbReference type="SMART" id="SM00406">
    <property type="entry name" value="IGv"/>
    <property type="match status" value="4"/>
</dbReference>
<dbReference type="Pfam" id="PF07686">
    <property type="entry name" value="V-set"/>
    <property type="match status" value="4"/>
</dbReference>
<evidence type="ECO:0000256" key="7">
    <source>
        <dbReference type="ARBA" id="ARBA00043266"/>
    </source>
</evidence>
<keyword evidence="1 9" id="KW-0732">Signal</keyword>
<organism evidence="11 12">
    <name type="scientific">Ovis ammon polii</name>
    <dbReference type="NCBI Taxonomy" id="230172"/>
    <lineage>
        <taxon>Eukaryota</taxon>
        <taxon>Metazoa</taxon>
        <taxon>Chordata</taxon>
        <taxon>Craniata</taxon>
        <taxon>Vertebrata</taxon>
        <taxon>Euteleostomi</taxon>
        <taxon>Mammalia</taxon>
        <taxon>Eutheria</taxon>
        <taxon>Laurasiatheria</taxon>
        <taxon>Artiodactyla</taxon>
        <taxon>Ruminantia</taxon>
        <taxon>Pecora</taxon>
        <taxon>Bovidae</taxon>
        <taxon>Caprinae</taxon>
        <taxon>Ovis</taxon>
    </lineage>
</organism>
<keyword evidence="5" id="KW-0393">Immunoglobulin domain</keyword>
<dbReference type="AlphaFoldDB" id="A0AAD4UG27"/>
<dbReference type="GO" id="GO:0002376">
    <property type="term" value="P:immune system process"/>
    <property type="evidence" value="ECO:0007669"/>
    <property type="project" value="UniProtKB-KW"/>
</dbReference>
<proteinExistence type="predicted"/>
<dbReference type="Proteomes" id="UP001214576">
    <property type="component" value="Unassembled WGS sequence"/>
</dbReference>
<evidence type="ECO:0000259" key="10">
    <source>
        <dbReference type="PROSITE" id="PS50835"/>
    </source>
</evidence>
<feature type="domain" description="Ig-like" evidence="10">
    <location>
        <begin position="186"/>
        <end position="275"/>
    </location>
</feature>
<evidence type="ECO:0000256" key="8">
    <source>
        <dbReference type="SAM" id="MobiDB-lite"/>
    </source>
</evidence>
<comment type="subunit">
    <text evidence="6">Alpha-beta TR is a heterodimer composed of an alpha and beta chain; disulfide-linked. The alpha-beta TR is associated with the transmembrane signaling CD3 coreceptor proteins to form the TR-CD3 (TcR or TCR). The assembly of alpha-beta TR heterodimers with CD3 occurs in the endoplasmic reticulum where a single alpha-beta TR heterodimer associates with one CD3D-CD3E heterodimer, one CD3G-CD3E heterodimer and one CD247 homodimer forming a stable octameric structure. CD3D-CD3E and CD3G-CD3E heterodimers preferentially associate with TR alpha and TR beta chains, respectively. The association of the CD247 homodimer is the last step of TcR assembly in the endoplasmic reticulum and is required for transport to the cell surface.</text>
</comment>
<dbReference type="GO" id="GO:0042101">
    <property type="term" value="C:T cell receptor complex"/>
    <property type="evidence" value="ECO:0007669"/>
    <property type="project" value="UniProtKB-KW"/>
</dbReference>
<comment type="caution">
    <text evidence="11">The sequence shown here is derived from an EMBL/GenBank/DDBJ whole genome shotgun (WGS) entry which is preliminary data.</text>
</comment>
<evidence type="ECO:0000256" key="6">
    <source>
        <dbReference type="ARBA" id="ARBA00038651"/>
    </source>
</evidence>
<evidence type="ECO:0000256" key="2">
    <source>
        <dbReference type="ARBA" id="ARBA00022859"/>
    </source>
</evidence>
<dbReference type="InterPro" id="IPR007110">
    <property type="entry name" value="Ig-like_dom"/>
</dbReference>
<gene>
    <name evidence="11" type="ORF">MG293_006199</name>
</gene>
<protein>
    <recommendedName>
        <fullName evidence="10">Ig-like domain-containing protein</fullName>
    </recommendedName>
</protein>
<feature type="chain" id="PRO_5042050791" description="Ig-like domain-containing protein" evidence="9">
    <location>
        <begin position="22"/>
        <end position="669"/>
    </location>
</feature>
<feature type="domain" description="Ig-like" evidence="10">
    <location>
        <begin position="21"/>
        <end position="107"/>
    </location>
</feature>
<reference evidence="11" key="1">
    <citation type="submission" date="2022-03" db="EMBL/GenBank/DDBJ databases">
        <title>Genomic analyses of argali, domestic sheep and their hybrids provide insights into chromosomal evolution, heterosis and genetic basis of agronomic traits.</title>
        <authorList>
            <person name="Li M."/>
        </authorList>
    </citation>
    <scope>NUCLEOTIDE SEQUENCE</scope>
    <source>
        <strain evidence="11">CAU-MHL-2022a</strain>
        <tissue evidence="11">Skin</tissue>
    </source>
</reference>
<keyword evidence="7" id="KW-1279">T cell receptor</keyword>
<keyword evidence="7" id="KW-1064">Adaptive immunity</keyword>
<dbReference type="SUPFAM" id="SSF48726">
    <property type="entry name" value="Immunoglobulin"/>
    <property type="match status" value="4"/>
</dbReference>
<dbReference type="GO" id="GO:0007166">
    <property type="term" value="P:cell surface receptor signaling pathway"/>
    <property type="evidence" value="ECO:0007669"/>
    <property type="project" value="TreeGrafter"/>
</dbReference>
<feature type="region of interest" description="Disordered" evidence="8">
    <location>
        <begin position="116"/>
        <end position="144"/>
    </location>
</feature>
<name>A0AAD4UG27_OVIAM</name>
<dbReference type="SMART" id="SM00409">
    <property type="entry name" value="IG"/>
    <property type="match status" value="4"/>
</dbReference>
<dbReference type="InterPro" id="IPR013106">
    <property type="entry name" value="Ig_V-set"/>
</dbReference>
<feature type="domain" description="Ig-like" evidence="10">
    <location>
        <begin position="384"/>
        <end position="489"/>
    </location>
</feature>
<evidence type="ECO:0000256" key="4">
    <source>
        <dbReference type="ARBA" id="ARBA00023170"/>
    </source>
</evidence>
<keyword evidence="3" id="KW-1015">Disulfide bond</keyword>
<sequence length="669" mass="73663">MSPCLLGCVVFCLLLAGLVDSEVTQTPKFLTKSRKQQVTLRCSPESGHRSVYWFQQALGQGPQFLVQYFDGKVYQRGNMSDRFSGQQSGSELNLTSLELMDSALYLCASSPDTALHDQEKGRGHLSDRLAVGPGRDSDISEGLPGEPLSLSSTLTQRALHLPAPAMSPCLLDCVVFRLLQRGLVDSEVTQTPKYLIKSRKQQGILRCSPESGHLYVSWYQQALGQGPQFLVQYYDGKVRTKGNMPGRFSGEQFSDSHSQMNLSSLELSDSAVYLCASSQDTALHDQGPGLGTSILRCGSHCLLDQRHSEHRPGGFWSHPDSQIPDQIKKAASDSDVPVNLHTALCTGAVHAGVTQDPRFQVVMTGQRVTLKCTQDLNHDSLVDSEVTQTPKYLIKSRKQQAMLRCSPESGHRSVYWYQQALGQGLQFLIQYYNSAENEKGNIPDRFSGKQFSDSSSELNLTSLELMDSAVYLCASSQDTALHDQHRGPSARPDPAMSPCLLGCVFFCLLQAGAVHAGVTQDPRFQVVTTGQSTTLRCTQDLSFSYMYWYRQDPGHGLRLIHYSVIPPATEKGAVPEGYSVSRSSTENFPLTLESANPSQTSVYFCSCGYPRRCTATSSLCKKMREALQPGRRRAPCRLLTPGALDSRATCLQCDAECVSHIMPSYIDVK</sequence>
<dbReference type="PANTHER" id="PTHR23268">
    <property type="entry name" value="T-CELL RECEPTOR BETA CHAIN"/>
    <property type="match status" value="1"/>
</dbReference>
<evidence type="ECO:0000313" key="11">
    <source>
        <dbReference type="EMBL" id="KAI4543405.1"/>
    </source>
</evidence>
<dbReference type="InterPro" id="IPR050413">
    <property type="entry name" value="TCR_beta_variable"/>
</dbReference>
<dbReference type="EMBL" id="JAKZEL010000005">
    <property type="protein sequence ID" value="KAI4543405.1"/>
    <property type="molecule type" value="Genomic_DNA"/>
</dbReference>